<sequence length="200" mass="22693">MTEHTYRNTEYPIADVFTRRWSPRAFDCSQIEEADLMRLFEAARWAPSAFNIQPWRFLFALRDGPDWERFLNLLVPANREWACNCSAIVFILSDCFMRDETGKAVEPAYSHAFDTGAAWGQLALQAVQDGLHTHGIAGLDYEKATAELRVPDGYRIEMAVAVGRTHEQVDGLPEPLREREVPSDRMPIAKLAFAGSFPEV</sequence>
<reference evidence="4 5" key="1">
    <citation type="submission" date="2024-05" db="EMBL/GenBank/DDBJ databases">
        <authorList>
            <person name="Park S."/>
        </authorList>
    </citation>
    <scope>NUCLEOTIDE SEQUENCE [LARGE SCALE GENOMIC DNA]</scope>
    <source>
        <strain evidence="4 5">DGU5</strain>
    </source>
</reference>
<dbReference type="Pfam" id="PF00881">
    <property type="entry name" value="Nitroreductase"/>
    <property type="match status" value="1"/>
</dbReference>
<dbReference type="PANTHER" id="PTHR43673:SF10">
    <property type="entry name" value="NADH DEHYDROGENASE_NAD(P)H NITROREDUCTASE XCC3605-RELATED"/>
    <property type="match status" value="1"/>
</dbReference>
<comment type="caution">
    <text evidence="4">The sequence shown here is derived from an EMBL/GenBank/DDBJ whole genome shotgun (WGS) entry which is preliminary data.</text>
</comment>
<gene>
    <name evidence="4" type="ORF">ABDJ38_15470</name>
</gene>
<dbReference type="PANTHER" id="PTHR43673">
    <property type="entry name" value="NAD(P)H NITROREDUCTASE YDGI-RELATED"/>
    <property type="match status" value="1"/>
</dbReference>
<dbReference type="SUPFAM" id="SSF55469">
    <property type="entry name" value="FMN-dependent nitroreductase-like"/>
    <property type="match status" value="1"/>
</dbReference>
<evidence type="ECO:0000259" key="3">
    <source>
        <dbReference type="Pfam" id="PF00881"/>
    </source>
</evidence>
<dbReference type="InterPro" id="IPR000415">
    <property type="entry name" value="Nitroreductase-like"/>
</dbReference>
<dbReference type="Proteomes" id="UP001484535">
    <property type="component" value="Unassembled WGS sequence"/>
</dbReference>
<protein>
    <submittedName>
        <fullName evidence="4">Nitroreductase family protein</fullName>
    </submittedName>
</protein>
<organism evidence="4 5">
    <name type="scientific">Aurantiacibacter flavus</name>
    <dbReference type="NCBI Taxonomy" id="3145232"/>
    <lineage>
        <taxon>Bacteria</taxon>
        <taxon>Pseudomonadati</taxon>
        <taxon>Pseudomonadota</taxon>
        <taxon>Alphaproteobacteria</taxon>
        <taxon>Sphingomonadales</taxon>
        <taxon>Erythrobacteraceae</taxon>
        <taxon>Aurantiacibacter</taxon>
    </lineage>
</organism>
<accession>A0ABV0D0C7</accession>
<evidence type="ECO:0000256" key="2">
    <source>
        <dbReference type="ARBA" id="ARBA00023002"/>
    </source>
</evidence>
<dbReference type="CDD" id="cd02138">
    <property type="entry name" value="TdsD-like"/>
    <property type="match status" value="1"/>
</dbReference>
<dbReference type="Gene3D" id="3.40.109.10">
    <property type="entry name" value="NADH Oxidase"/>
    <property type="match status" value="1"/>
</dbReference>
<dbReference type="RefSeq" id="WP_346786038.1">
    <property type="nucleotide sequence ID" value="NZ_JBDLBR010000006.1"/>
</dbReference>
<dbReference type="InterPro" id="IPR029479">
    <property type="entry name" value="Nitroreductase"/>
</dbReference>
<comment type="similarity">
    <text evidence="1">Belongs to the nitroreductase family.</text>
</comment>
<evidence type="ECO:0000256" key="1">
    <source>
        <dbReference type="ARBA" id="ARBA00007118"/>
    </source>
</evidence>
<dbReference type="EMBL" id="JBDLBR010000006">
    <property type="protein sequence ID" value="MEN7538579.1"/>
    <property type="molecule type" value="Genomic_DNA"/>
</dbReference>
<evidence type="ECO:0000313" key="5">
    <source>
        <dbReference type="Proteomes" id="UP001484535"/>
    </source>
</evidence>
<proteinExistence type="inferred from homology"/>
<keyword evidence="5" id="KW-1185">Reference proteome</keyword>
<feature type="domain" description="Nitroreductase" evidence="3">
    <location>
        <begin position="19"/>
        <end position="164"/>
    </location>
</feature>
<name>A0ABV0D0C7_9SPHN</name>
<evidence type="ECO:0000313" key="4">
    <source>
        <dbReference type="EMBL" id="MEN7538579.1"/>
    </source>
</evidence>
<keyword evidence="2" id="KW-0560">Oxidoreductase</keyword>